<reference evidence="2" key="1">
    <citation type="submission" date="2023-03" db="EMBL/GenBank/DDBJ databases">
        <authorList>
            <person name="Steffen K."/>
            <person name="Cardenas P."/>
        </authorList>
    </citation>
    <scope>NUCLEOTIDE SEQUENCE</scope>
</reference>
<organism evidence="2 3">
    <name type="scientific">Geodia barretti</name>
    <name type="common">Barrett's horny sponge</name>
    <dbReference type="NCBI Taxonomy" id="519541"/>
    <lineage>
        <taxon>Eukaryota</taxon>
        <taxon>Metazoa</taxon>
        <taxon>Porifera</taxon>
        <taxon>Demospongiae</taxon>
        <taxon>Heteroscleromorpha</taxon>
        <taxon>Tetractinellida</taxon>
        <taxon>Astrophorina</taxon>
        <taxon>Geodiidae</taxon>
        <taxon>Geodia</taxon>
    </lineage>
</organism>
<evidence type="ECO:0000256" key="1">
    <source>
        <dbReference type="SAM" id="MobiDB-lite"/>
    </source>
</evidence>
<protein>
    <submittedName>
        <fullName evidence="2">Uncharacterized protein</fullName>
    </submittedName>
</protein>
<evidence type="ECO:0000313" key="2">
    <source>
        <dbReference type="EMBL" id="CAI8029210.1"/>
    </source>
</evidence>
<feature type="region of interest" description="Disordered" evidence="1">
    <location>
        <begin position="15"/>
        <end position="95"/>
    </location>
</feature>
<feature type="compositionally biased region" description="Polar residues" evidence="1">
    <location>
        <begin position="76"/>
        <end position="95"/>
    </location>
</feature>
<dbReference type="Proteomes" id="UP001174909">
    <property type="component" value="Unassembled WGS sequence"/>
</dbReference>
<accession>A0AA35SFM5</accession>
<sequence length="95" mass="9736">MERDMVEVAAARRVAREAEGRVEGQGAGPAGVWFPGGGSAPFASSTSRSSITRTSIKSDASCRIARRSNRDGARGSVQSTRGHCASPSSALGTSP</sequence>
<feature type="compositionally biased region" description="Low complexity" evidence="1">
    <location>
        <begin position="44"/>
        <end position="55"/>
    </location>
</feature>
<dbReference type="EMBL" id="CASHTH010002388">
    <property type="protein sequence ID" value="CAI8029210.1"/>
    <property type="molecule type" value="Genomic_DNA"/>
</dbReference>
<keyword evidence="3" id="KW-1185">Reference proteome</keyword>
<name>A0AA35SFM5_GEOBA</name>
<feature type="compositionally biased region" description="Gly residues" evidence="1">
    <location>
        <begin position="23"/>
        <end position="39"/>
    </location>
</feature>
<gene>
    <name evidence="2" type="ORF">GBAR_LOCUS16602</name>
</gene>
<proteinExistence type="predicted"/>
<evidence type="ECO:0000313" key="3">
    <source>
        <dbReference type="Proteomes" id="UP001174909"/>
    </source>
</evidence>
<comment type="caution">
    <text evidence="2">The sequence shown here is derived from an EMBL/GenBank/DDBJ whole genome shotgun (WGS) entry which is preliminary data.</text>
</comment>
<dbReference type="AlphaFoldDB" id="A0AA35SFM5"/>